<gene>
    <name evidence="9" type="ORF">IAC35_06490</name>
</gene>
<evidence type="ECO:0000256" key="6">
    <source>
        <dbReference type="SAM" id="SignalP"/>
    </source>
</evidence>
<comment type="caution">
    <text evidence="9">The sequence shown here is derived from an EMBL/GenBank/DDBJ whole genome shotgun (WGS) entry which is preliminary data.</text>
</comment>
<evidence type="ECO:0000313" key="9">
    <source>
        <dbReference type="EMBL" id="HIT47488.1"/>
    </source>
</evidence>
<accession>A0A9D1GNZ1</accession>
<keyword evidence="5" id="KW-0326">Glycosidase</keyword>
<dbReference type="PANTHER" id="PTHR22600">
    <property type="entry name" value="BETA-HEXOSAMINIDASE"/>
    <property type="match status" value="1"/>
</dbReference>
<keyword evidence="4" id="KW-0378">Hydrolase</keyword>
<dbReference type="GO" id="GO:0016020">
    <property type="term" value="C:membrane"/>
    <property type="evidence" value="ECO:0007669"/>
    <property type="project" value="TreeGrafter"/>
</dbReference>
<dbReference type="InterPro" id="IPR025705">
    <property type="entry name" value="Beta_hexosaminidase_sua/sub"/>
</dbReference>
<name>A0A9D1GNZ1_9BACT</name>
<dbReference type="GO" id="GO:0030203">
    <property type="term" value="P:glycosaminoglycan metabolic process"/>
    <property type="evidence" value="ECO:0007669"/>
    <property type="project" value="TreeGrafter"/>
</dbReference>
<dbReference type="Pfam" id="PF02838">
    <property type="entry name" value="Glyco_hydro_20b"/>
    <property type="match status" value="1"/>
</dbReference>
<evidence type="ECO:0000259" key="8">
    <source>
        <dbReference type="Pfam" id="PF02838"/>
    </source>
</evidence>
<dbReference type="GO" id="GO:0005975">
    <property type="term" value="P:carbohydrate metabolic process"/>
    <property type="evidence" value="ECO:0007669"/>
    <property type="project" value="InterPro"/>
</dbReference>
<proteinExistence type="inferred from homology"/>
<comment type="similarity">
    <text evidence="2">Belongs to the glycosyl hydrolase 20 family.</text>
</comment>
<feature type="domain" description="Beta-hexosaminidase bacterial type N-terminal" evidence="8">
    <location>
        <begin position="24"/>
        <end position="161"/>
    </location>
</feature>
<dbReference type="Pfam" id="PF00728">
    <property type="entry name" value="Glyco_hydro_20"/>
    <property type="match status" value="1"/>
</dbReference>
<evidence type="ECO:0000256" key="3">
    <source>
        <dbReference type="ARBA" id="ARBA00012663"/>
    </source>
</evidence>
<organism evidence="9 10">
    <name type="scientific">Candidatus Cryptobacteroides merdipullorum</name>
    <dbReference type="NCBI Taxonomy" id="2840771"/>
    <lineage>
        <taxon>Bacteria</taxon>
        <taxon>Pseudomonadati</taxon>
        <taxon>Bacteroidota</taxon>
        <taxon>Bacteroidia</taxon>
        <taxon>Bacteroidales</taxon>
        <taxon>Candidatus Cryptobacteroides</taxon>
    </lineage>
</organism>
<dbReference type="GO" id="GO:0004563">
    <property type="term" value="F:beta-N-acetylhexosaminidase activity"/>
    <property type="evidence" value="ECO:0007669"/>
    <property type="project" value="UniProtKB-EC"/>
</dbReference>
<dbReference type="PANTHER" id="PTHR22600:SF57">
    <property type="entry name" value="BETA-N-ACETYLHEXOSAMINIDASE"/>
    <property type="match status" value="1"/>
</dbReference>
<keyword evidence="6" id="KW-0732">Signal</keyword>
<evidence type="ECO:0000259" key="7">
    <source>
        <dbReference type="Pfam" id="PF00728"/>
    </source>
</evidence>
<feature type="domain" description="Glycoside hydrolase family 20 catalytic" evidence="7">
    <location>
        <begin position="165"/>
        <end position="385"/>
    </location>
</feature>
<comment type="catalytic activity">
    <reaction evidence="1">
        <text>Hydrolysis of terminal non-reducing N-acetyl-D-hexosamine residues in N-acetyl-beta-D-hexosaminides.</text>
        <dbReference type="EC" id="3.2.1.52"/>
    </reaction>
</comment>
<reference evidence="9" key="2">
    <citation type="journal article" date="2021" name="PeerJ">
        <title>Extensive microbial diversity within the chicken gut microbiome revealed by metagenomics and culture.</title>
        <authorList>
            <person name="Gilroy R."/>
            <person name="Ravi A."/>
            <person name="Getino M."/>
            <person name="Pursley I."/>
            <person name="Horton D.L."/>
            <person name="Alikhan N.F."/>
            <person name="Baker D."/>
            <person name="Gharbi K."/>
            <person name="Hall N."/>
            <person name="Watson M."/>
            <person name="Adriaenssens E.M."/>
            <person name="Foster-Nyarko E."/>
            <person name="Jarju S."/>
            <person name="Secka A."/>
            <person name="Antonio M."/>
            <person name="Oren A."/>
            <person name="Chaudhuri R.R."/>
            <person name="La Ragione R."/>
            <person name="Hildebrand F."/>
            <person name="Pallen M.J."/>
        </authorList>
    </citation>
    <scope>NUCLEOTIDE SEQUENCE</scope>
    <source>
        <strain evidence="9">ChiHecec2B26-709</strain>
    </source>
</reference>
<dbReference type="InterPro" id="IPR015882">
    <property type="entry name" value="HEX_bac_N"/>
</dbReference>
<feature type="signal peptide" evidence="6">
    <location>
        <begin position="1"/>
        <end position="18"/>
    </location>
</feature>
<dbReference type="InterPro" id="IPR017853">
    <property type="entry name" value="GH"/>
</dbReference>
<feature type="chain" id="PRO_5038580118" description="beta-N-acetylhexosaminidase" evidence="6">
    <location>
        <begin position="19"/>
        <end position="446"/>
    </location>
</feature>
<dbReference type="PRINTS" id="PR00738">
    <property type="entry name" value="GLHYDRLASE20"/>
</dbReference>
<dbReference type="Gene3D" id="3.30.379.10">
    <property type="entry name" value="Chitobiase/beta-hexosaminidase domain 2-like"/>
    <property type="match status" value="1"/>
</dbReference>
<evidence type="ECO:0000313" key="10">
    <source>
        <dbReference type="Proteomes" id="UP000886881"/>
    </source>
</evidence>
<dbReference type="EC" id="3.2.1.52" evidence="3"/>
<sequence length="446" mass="49555">MKRLLTILLMLAATVMHASSPDGIVPRPLETELLKGGMRVAGAPFKCDPDIDSVSFRTISRFAAELSLASGRTCAVSAPVGIEASVGNGSAKGMIFLRDKSMLPEEYRIEIGHRYAVVSASGTEGFAHALQTLRQLLPESIYAGVPAENERWILPCCTIHDRPGYEWRGLMLDCSRHFWSVGEIKRCLDLMERYKLNRFHWHLTDDQGWRIEIKSLPLLTQIACWREGTATEDSPSDHIRYGGFYTQDEVREIVRYARERGITVVPEITLPGHVLAALSAYPEVGCTGGPYAAATDWGVSDQLICAGKETGFEFLEKVLSETAALFPSEYIHIGGSDCPTTEWEKCPDCRRRIEELGLQDNAGLLEYFLTRVGDMLAREGKKAVLRSEEPSAEGLTMMEAEGHTEVLEDGEVIGIQTDIWTEHISAPEQLEARLLSALPQLSEIQW</sequence>
<dbReference type="EMBL" id="DVLC01000120">
    <property type="protein sequence ID" value="HIT47488.1"/>
    <property type="molecule type" value="Genomic_DNA"/>
</dbReference>
<reference evidence="9" key="1">
    <citation type="submission" date="2020-10" db="EMBL/GenBank/DDBJ databases">
        <authorList>
            <person name="Gilroy R."/>
        </authorList>
    </citation>
    <scope>NUCLEOTIDE SEQUENCE</scope>
    <source>
        <strain evidence="9">ChiHecec2B26-709</strain>
    </source>
</reference>
<dbReference type="SUPFAM" id="SSF55545">
    <property type="entry name" value="beta-N-acetylhexosaminidase-like domain"/>
    <property type="match status" value="1"/>
</dbReference>
<evidence type="ECO:0000256" key="5">
    <source>
        <dbReference type="ARBA" id="ARBA00023295"/>
    </source>
</evidence>
<evidence type="ECO:0000256" key="4">
    <source>
        <dbReference type="ARBA" id="ARBA00022801"/>
    </source>
</evidence>
<dbReference type="Gene3D" id="3.20.20.80">
    <property type="entry name" value="Glycosidases"/>
    <property type="match status" value="1"/>
</dbReference>
<dbReference type="AlphaFoldDB" id="A0A9D1GNZ1"/>
<protein>
    <recommendedName>
        <fullName evidence="3">beta-N-acetylhexosaminidase</fullName>
        <ecNumber evidence="3">3.2.1.52</ecNumber>
    </recommendedName>
</protein>
<evidence type="ECO:0000256" key="2">
    <source>
        <dbReference type="ARBA" id="ARBA00006285"/>
    </source>
</evidence>
<dbReference type="InterPro" id="IPR015883">
    <property type="entry name" value="Glyco_hydro_20_cat"/>
</dbReference>
<dbReference type="Proteomes" id="UP000886881">
    <property type="component" value="Unassembled WGS sequence"/>
</dbReference>
<dbReference type="SUPFAM" id="SSF51445">
    <property type="entry name" value="(Trans)glycosidases"/>
    <property type="match status" value="1"/>
</dbReference>
<dbReference type="InterPro" id="IPR029018">
    <property type="entry name" value="Hex-like_dom2"/>
</dbReference>
<evidence type="ECO:0000256" key="1">
    <source>
        <dbReference type="ARBA" id="ARBA00001231"/>
    </source>
</evidence>